<dbReference type="InterPro" id="IPR058624">
    <property type="entry name" value="MdtA-like_HH"/>
</dbReference>
<dbReference type="Pfam" id="PF25876">
    <property type="entry name" value="HH_MFP_RND"/>
    <property type="match status" value="1"/>
</dbReference>
<organism evidence="7 8">
    <name type="scientific">Chromobacterium indicum</name>
    <dbReference type="NCBI Taxonomy" id="3110228"/>
    <lineage>
        <taxon>Bacteria</taxon>
        <taxon>Pseudomonadati</taxon>
        <taxon>Pseudomonadota</taxon>
        <taxon>Betaproteobacteria</taxon>
        <taxon>Neisseriales</taxon>
        <taxon>Chromobacteriaceae</taxon>
        <taxon>Chromobacterium</taxon>
    </lineage>
</organism>
<dbReference type="Proteomes" id="UP001405405">
    <property type="component" value="Unassembled WGS sequence"/>
</dbReference>
<evidence type="ECO:0000259" key="6">
    <source>
        <dbReference type="Pfam" id="PF25967"/>
    </source>
</evidence>
<reference evidence="7 8" key="1">
    <citation type="submission" date="2023-12" db="EMBL/GenBank/DDBJ databases">
        <title>Chromobacterium sp. strain TRC.1.1.SA producing antimicrobial pigment.</title>
        <authorList>
            <person name="Verma N."/>
            <person name="Choksket S."/>
            <person name="Pinnaka A.K."/>
            <person name="Korpole S."/>
        </authorList>
    </citation>
    <scope>NUCLEOTIDE SEQUENCE [LARGE SCALE GENOMIC DNA]</scope>
    <source>
        <strain evidence="7 8">TRC1.1.SA</strain>
    </source>
</reference>
<accession>A0ABV0CHF3</accession>
<protein>
    <submittedName>
        <fullName evidence="7">Efflux RND transporter periplasmic adaptor subunit</fullName>
    </submittedName>
</protein>
<dbReference type="InterPro" id="IPR058625">
    <property type="entry name" value="MdtA-like_BSH"/>
</dbReference>
<dbReference type="Gene3D" id="2.40.50.100">
    <property type="match status" value="1"/>
</dbReference>
<evidence type="ECO:0000313" key="7">
    <source>
        <dbReference type="EMBL" id="MEN7430585.1"/>
    </source>
</evidence>
<comment type="caution">
    <text evidence="7">The sequence shown here is derived from an EMBL/GenBank/DDBJ whole genome shotgun (WGS) entry which is preliminary data.</text>
</comment>
<feature type="domain" description="Multidrug resistance protein MdtA-like alpha-helical hairpin" evidence="3">
    <location>
        <begin position="103"/>
        <end position="170"/>
    </location>
</feature>
<keyword evidence="8" id="KW-1185">Reference proteome</keyword>
<proteinExistence type="inferred from homology"/>
<dbReference type="SUPFAM" id="SSF111369">
    <property type="entry name" value="HlyD-like secretion proteins"/>
    <property type="match status" value="1"/>
</dbReference>
<gene>
    <name evidence="7" type="ORF">VA599_07485</name>
</gene>
<dbReference type="NCBIfam" id="TIGR01730">
    <property type="entry name" value="RND_mfp"/>
    <property type="match status" value="1"/>
</dbReference>
<dbReference type="Pfam" id="PF25967">
    <property type="entry name" value="RND-MFP_C"/>
    <property type="match status" value="1"/>
</dbReference>
<feature type="domain" description="Multidrug resistance protein MdtA-like barrel-sandwich hybrid" evidence="4">
    <location>
        <begin position="61"/>
        <end position="203"/>
    </location>
</feature>
<dbReference type="Gene3D" id="2.40.30.170">
    <property type="match status" value="1"/>
</dbReference>
<dbReference type="InterPro" id="IPR058626">
    <property type="entry name" value="MdtA-like_b-barrel"/>
</dbReference>
<comment type="subcellular location">
    <subcellularLocation>
        <location evidence="1">Cell envelope</location>
    </subcellularLocation>
</comment>
<dbReference type="EMBL" id="JAYFSJ010000004">
    <property type="protein sequence ID" value="MEN7430585.1"/>
    <property type="molecule type" value="Genomic_DNA"/>
</dbReference>
<dbReference type="PANTHER" id="PTHR30158:SF24">
    <property type="entry name" value="HLYD FAMILY SECRETION PROTEIN"/>
    <property type="match status" value="1"/>
</dbReference>
<name>A0ABV0CHF3_9NEIS</name>
<dbReference type="Pfam" id="PF25944">
    <property type="entry name" value="Beta-barrel_RND"/>
    <property type="match status" value="1"/>
</dbReference>
<dbReference type="Gene3D" id="2.40.420.20">
    <property type="match status" value="1"/>
</dbReference>
<evidence type="ECO:0000313" key="8">
    <source>
        <dbReference type="Proteomes" id="UP001405405"/>
    </source>
</evidence>
<feature type="domain" description="Multidrug resistance protein MdtA-like beta-barrel" evidence="5">
    <location>
        <begin position="209"/>
        <end position="293"/>
    </location>
</feature>
<evidence type="ECO:0000259" key="4">
    <source>
        <dbReference type="Pfam" id="PF25917"/>
    </source>
</evidence>
<sequence length="375" mass="39485">MNYLQACRYGGACALAVSILAGCTQPAPQDAPAAIPVAAATLAPAPLQLSDDLPGRVAAVRVAEIRPQVGGIVLRRLFEQGSEVKAGQPLFQINPAPLKADADTAAAALQRAEAALARARAQTARLQPLVETDAVSRQVFDDAVSLRDQAAADVAQARAALARRRLDLKFATVEAPISGRIDQALVTEGALAASSDASPMARIQQIDQVYVDVRQPAAALEAVRQTLAAQPEAAGRGLPVALLRNDGKPYDETGRILFSGVNVDAGTGDVLLRVLVDNPKRQLLPGMFLRARVPRASYANALTVPQQAVVRIGGKPQVWTVDAKCHARLAAVELGELAERRYRIQAGLKAGQKVVVEGMERLSEGALVAAAPARR</sequence>
<comment type="similarity">
    <text evidence="2">Belongs to the membrane fusion protein (MFP) (TC 8.A.1) family.</text>
</comment>
<evidence type="ECO:0000259" key="5">
    <source>
        <dbReference type="Pfam" id="PF25944"/>
    </source>
</evidence>
<dbReference type="InterPro" id="IPR058627">
    <property type="entry name" value="MdtA-like_C"/>
</dbReference>
<dbReference type="InterPro" id="IPR006143">
    <property type="entry name" value="RND_pump_MFP"/>
</dbReference>
<dbReference type="Pfam" id="PF25917">
    <property type="entry name" value="BSH_RND"/>
    <property type="match status" value="1"/>
</dbReference>
<dbReference type="Gene3D" id="1.10.287.470">
    <property type="entry name" value="Helix hairpin bin"/>
    <property type="match status" value="1"/>
</dbReference>
<dbReference type="PANTHER" id="PTHR30158">
    <property type="entry name" value="ACRA/E-RELATED COMPONENT OF DRUG EFFLUX TRANSPORTER"/>
    <property type="match status" value="1"/>
</dbReference>
<dbReference type="RefSeq" id="WP_346788121.1">
    <property type="nucleotide sequence ID" value="NZ_JAYFSJ010000004.1"/>
</dbReference>
<evidence type="ECO:0000256" key="2">
    <source>
        <dbReference type="ARBA" id="ARBA00009477"/>
    </source>
</evidence>
<feature type="domain" description="Multidrug resistance protein MdtA-like C-terminal permuted SH3" evidence="6">
    <location>
        <begin position="300"/>
        <end position="361"/>
    </location>
</feature>
<evidence type="ECO:0000256" key="1">
    <source>
        <dbReference type="ARBA" id="ARBA00004196"/>
    </source>
</evidence>
<evidence type="ECO:0000259" key="3">
    <source>
        <dbReference type="Pfam" id="PF25876"/>
    </source>
</evidence>